<dbReference type="InterPro" id="IPR010611">
    <property type="entry name" value="3D_dom"/>
</dbReference>
<feature type="domain" description="Lytic transglycosylase MltA" evidence="7">
    <location>
        <begin position="139"/>
        <end position="295"/>
    </location>
</feature>
<dbReference type="SMART" id="SM00925">
    <property type="entry name" value="MltA"/>
    <property type="match status" value="1"/>
</dbReference>
<dbReference type="InterPro" id="IPR005300">
    <property type="entry name" value="MltA_B"/>
</dbReference>
<dbReference type="Pfam" id="PF06725">
    <property type="entry name" value="3D"/>
    <property type="match status" value="1"/>
</dbReference>
<dbReference type="EMBL" id="JALKCH010000006">
    <property type="protein sequence ID" value="MCK0197487.1"/>
    <property type="molecule type" value="Genomic_DNA"/>
</dbReference>
<evidence type="ECO:0000256" key="4">
    <source>
        <dbReference type="ARBA" id="ARBA00023316"/>
    </source>
</evidence>
<dbReference type="CDD" id="cd14668">
    <property type="entry name" value="mlta_B"/>
    <property type="match status" value="1"/>
</dbReference>
<dbReference type="PANTHER" id="PTHR30124">
    <property type="entry name" value="MEMBRANE-BOUND LYTIC MUREIN TRANSGLYCOSYLASE A"/>
    <property type="match status" value="1"/>
</dbReference>
<feature type="region of interest" description="Disordered" evidence="6">
    <location>
        <begin position="401"/>
        <end position="430"/>
    </location>
</feature>
<evidence type="ECO:0000313" key="9">
    <source>
        <dbReference type="Proteomes" id="UP001203284"/>
    </source>
</evidence>
<evidence type="ECO:0000256" key="2">
    <source>
        <dbReference type="ARBA" id="ARBA00012587"/>
    </source>
</evidence>
<sequence length="430" mass="46951">MYTPTRFSPFRLILQAALAALLVTLGAGTGAAREVFRMPQAAIEPIAYGFIPGWSVDDHRAALATFRKSCGPILAGSDLVDPPRPVFTALKPICRSALRLPAKLSERAARRFFERAFRPVRIAPIDQPTGFLTGYYEPEVEGSTTPSDVFATPLYRRPPDLIQSAPVAGTPANRGQAFRRTPDEQLVPYYDRGAIEDGALKDRGLELVWIKDPVDAFFAAIQGSIRVRLPDGEVLRLNYDGHNGQNYTPIGRILVERGILARDKVSMDTIRAYITDHPMEGRELMRQNRSYVFFRVASELGAGDGAVGAQKLPLTAGRSIAVDRALHVYGTPFFIDAELPMESVDPVTPFRRLMIAQDTGSAIVGPARADIFLGTGKEAGAIAGRIQQRGHFVMLLPRLLDPQRAPAPPRPPRRPHGIDTAASGLSGALR</sequence>
<accession>A0ABT0DBY2</accession>
<keyword evidence="4" id="KW-0961">Cell wall biogenesis/degradation</keyword>
<keyword evidence="9" id="KW-1185">Reference proteome</keyword>
<dbReference type="Pfam" id="PF03562">
    <property type="entry name" value="MltA"/>
    <property type="match status" value="1"/>
</dbReference>
<evidence type="ECO:0000313" key="8">
    <source>
        <dbReference type="EMBL" id="MCK0197487.1"/>
    </source>
</evidence>
<evidence type="ECO:0000256" key="3">
    <source>
        <dbReference type="ARBA" id="ARBA00023239"/>
    </source>
</evidence>
<comment type="caution">
    <text evidence="8">The sequence shown here is derived from an EMBL/GenBank/DDBJ whole genome shotgun (WGS) entry which is preliminary data.</text>
</comment>
<dbReference type="Gene3D" id="2.40.40.10">
    <property type="entry name" value="RlpA-like domain"/>
    <property type="match status" value="1"/>
</dbReference>
<proteinExistence type="predicted"/>
<dbReference type="PIRSF" id="PIRSF019422">
    <property type="entry name" value="MltA"/>
    <property type="match status" value="1"/>
</dbReference>
<reference evidence="8 9" key="1">
    <citation type="submission" date="2022-04" db="EMBL/GenBank/DDBJ databases">
        <authorList>
            <person name="Grouzdev D.S."/>
            <person name="Pantiukh K.S."/>
            <person name="Krutkina M.S."/>
        </authorList>
    </citation>
    <scope>NUCLEOTIDE SEQUENCE [LARGE SCALE GENOMIC DNA]</scope>
    <source>
        <strain evidence="8 9">6x-1</strain>
    </source>
</reference>
<keyword evidence="3" id="KW-0456">Lyase</keyword>
<evidence type="ECO:0000256" key="1">
    <source>
        <dbReference type="ARBA" id="ARBA00001420"/>
    </source>
</evidence>
<evidence type="ECO:0000259" key="7">
    <source>
        <dbReference type="SMART" id="SM00925"/>
    </source>
</evidence>
<evidence type="ECO:0000256" key="6">
    <source>
        <dbReference type="SAM" id="MobiDB-lite"/>
    </source>
</evidence>
<dbReference type="Gene3D" id="2.40.240.50">
    <property type="entry name" value="Barwin-like endoglucanases"/>
    <property type="match status" value="1"/>
</dbReference>
<dbReference type="CDD" id="cd14485">
    <property type="entry name" value="mltA_like_LT_A"/>
    <property type="match status" value="1"/>
</dbReference>
<dbReference type="InterPro" id="IPR026044">
    <property type="entry name" value="MltA"/>
</dbReference>
<dbReference type="SUPFAM" id="SSF50685">
    <property type="entry name" value="Barwin-like endoglucanases"/>
    <property type="match status" value="1"/>
</dbReference>
<evidence type="ECO:0000256" key="5">
    <source>
        <dbReference type="ARBA" id="ARBA00030918"/>
    </source>
</evidence>
<name>A0ABT0DBY2_9HYPH</name>
<dbReference type="InterPro" id="IPR036908">
    <property type="entry name" value="RlpA-like_sf"/>
</dbReference>
<dbReference type="EC" id="4.2.2.n1" evidence="2"/>
<comment type="catalytic activity">
    <reaction evidence="1">
        <text>Exolytic cleavage of the (1-&gt;4)-beta-glycosidic linkage between N-acetylmuramic acid (MurNAc) and N-acetylglucosamine (GlcNAc) residues in peptidoglycan, from either the reducing or the non-reducing ends of the peptidoglycan chains, with concomitant formation of a 1,6-anhydrobond in the MurNAc residue.</text>
        <dbReference type="EC" id="4.2.2.n1"/>
    </reaction>
</comment>
<dbReference type="RefSeq" id="WP_247029259.1">
    <property type="nucleotide sequence ID" value="NZ_JALKCH010000006.1"/>
</dbReference>
<gene>
    <name evidence="8" type="ORF">MWN34_11230</name>
</gene>
<protein>
    <recommendedName>
        <fullName evidence="2">peptidoglycan lytic exotransglycosylase</fullName>
        <ecNumber evidence="2">4.2.2.n1</ecNumber>
    </recommendedName>
    <alternativeName>
        <fullName evidence="5">Murein hydrolase A</fullName>
    </alternativeName>
</protein>
<organism evidence="8 9">
    <name type="scientific">Ancylobacter crimeensis</name>
    <dbReference type="NCBI Taxonomy" id="2579147"/>
    <lineage>
        <taxon>Bacteria</taxon>
        <taxon>Pseudomonadati</taxon>
        <taxon>Pseudomonadota</taxon>
        <taxon>Alphaproteobacteria</taxon>
        <taxon>Hyphomicrobiales</taxon>
        <taxon>Xanthobacteraceae</taxon>
        <taxon>Ancylobacter</taxon>
    </lineage>
</organism>
<dbReference type="Proteomes" id="UP001203284">
    <property type="component" value="Unassembled WGS sequence"/>
</dbReference>
<dbReference type="PANTHER" id="PTHR30124:SF0">
    <property type="entry name" value="MEMBRANE-BOUND LYTIC MUREIN TRANSGLYCOSYLASE A"/>
    <property type="match status" value="1"/>
</dbReference>